<reference evidence="8" key="1">
    <citation type="submission" date="2022-07" db="EMBL/GenBank/DDBJ databases">
        <title>Phylogenomic reconstructions and comparative analyses of Kickxellomycotina fungi.</title>
        <authorList>
            <person name="Reynolds N.K."/>
            <person name="Stajich J.E."/>
            <person name="Barry K."/>
            <person name="Grigoriev I.V."/>
            <person name="Crous P."/>
            <person name="Smith M.E."/>
        </authorList>
    </citation>
    <scope>NUCLEOTIDE SEQUENCE</scope>
    <source>
        <strain evidence="8">RSA 567</strain>
    </source>
</reference>
<dbReference type="Pfam" id="PF13869">
    <property type="entry name" value="NUDIX_2"/>
    <property type="match status" value="1"/>
</dbReference>
<sequence>MANYTFGSKSGNLGNGVLTQNDHEAIKTDYDAHGMRRTVEALLITHLHGHPHVLILKTAASTRFQFPGGVLKPGESEQQGLKRILDALFHAEADADAESVAQESMTWTVGECVSNWWRPNFDANMYPYLPPHVSDPKEHRKLYLVSLPEKLEFTVPNGQELVAIPLFDLYQHKSKFGNQIAAVPYYLSGNDFVYND</sequence>
<dbReference type="SUPFAM" id="SSF55811">
    <property type="entry name" value="Nudix"/>
    <property type="match status" value="1"/>
</dbReference>
<comment type="function">
    <text evidence="6">Component of the cleavage factor Im (CFIm) complex that functions as an activator of the pre-mRNA 3'-end cleavage and polyadenylation processing required for the maturation of pre-mRNA into functional mRNAs. CFIm contributes to the recruitment of multiprotein complexes on specific sequences on the pre-mRNA 3'-end, so called cleavage and polyadenylation signals (pA signals). Most pre-mRNAs contain multiple pA signals, resulting in alternative cleavage and polyadenylation (APA) producing mRNAs with variable 3'-end formation. The CFIm complex acts as a key regulator of cleavage and polyadenylation site choice during APA through its binding to 5'-UGUA-3' elements localized in the 3'-untranslated region (UTR) for a huge number of pre-mRNAs.</text>
</comment>
<dbReference type="GO" id="GO:0003729">
    <property type="term" value="F:mRNA binding"/>
    <property type="evidence" value="ECO:0007669"/>
    <property type="project" value="UniProtKB-UniRule"/>
</dbReference>
<keyword evidence="9" id="KW-1185">Reference proteome</keyword>
<name>A0A9W8ECZ2_9FUNG</name>
<dbReference type="InterPro" id="IPR016706">
    <property type="entry name" value="Cleav_polyA_spec_factor_su5"/>
</dbReference>
<evidence type="ECO:0000256" key="6">
    <source>
        <dbReference type="PIRNR" id="PIRNR017888"/>
    </source>
</evidence>
<evidence type="ECO:0000256" key="1">
    <source>
        <dbReference type="ARBA" id="ARBA00009710"/>
    </source>
</evidence>
<dbReference type="Gene3D" id="3.90.79.10">
    <property type="entry name" value="Nucleoside Triphosphate Pyrophosphohydrolase"/>
    <property type="match status" value="1"/>
</dbReference>
<evidence type="ECO:0000259" key="7">
    <source>
        <dbReference type="PROSITE" id="PS51462"/>
    </source>
</evidence>
<evidence type="ECO:0000256" key="2">
    <source>
        <dbReference type="ARBA" id="ARBA00016266"/>
    </source>
</evidence>
<accession>A0A9W8ECZ2</accession>
<dbReference type="InterPro" id="IPR000086">
    <property type="entry name" value="NUDIX_hydrolase_dom"/>
</dbReference>
<dbReference type="GO" id="GO:0005737">
    <property type="term" value="C:cytoplasm"/>
    <property type="evidence" value="ECO:0007669"/>
    <property type="project" value="UniProtKB-SubCell"/>
</dbReference>
<dbReference type="Proteomes" id="UP001151582">
    <property type="component" value="Unassembled WGS sequence"/>
</dbReference>
<evidence type="ECO:0000256" key="4">
    <source>
        <dbReference type="ARBA" id="ARBA00022884"/>
    </source>
</evidence>
<protein>
    <recommendedName>
        <fullName evidence="2 6">Cleavage and polyadenylation specificity factor subunit 5</fullName>
    </recommendedName>
</protein>
<comment type="caution">
    <text evidence="8">The sequence shown here is derived from an EMBL/GenBank/DDBJ whole genome shotgun (WGS) entry which is preliminary data.</text>
</comment>
<keyword evidence="3 6" id="KW-0507">mRNA processing</keyword>
<evidence type="ECO:0000313" key="9">
    <source>
        <dbReference type="Proteomes" id="UP001151582"/>
    </source>
</evidence>
<keyword evidence="6" id="KW-0963">Cytoplasm</keyword>
<dbReference type="CDD" id="cd18871">
    <property type="entry name" value="NUDIX_Cfim25_Nudt21"/>
    <property type="match status" value="1"/>
</dbReference>
<comment type="subunit">
    <text evidence="6">Homodimer (via N- and C-terminus); binds RNA as homodimer. Component of the cleavage factor Im (CFIm) complex.</text>
</comment>
<evidence type="ECO:0000256" key="5">
    <source>
        <dbReference type="ARBA" id="ARBA00023242"/>
    </source>
</evidence>
<dbReference type="AlphaFoldDB" id="A0A9W8ECZ2"/>
<dbReference type="PIRSF" id="PIRSF017888">
    <property type="entry name" value="CPSF-25"/>
    <property type="match status" value="1"/>
</dbReference>
<dbReference type="PANTHER" id="PTHR13047">
    <property type="entry name" value="PRE-MRNA CLEAVAGE FACTOR IM, 25KD SUBUNIT"/>
    <property type="match status" value="1"/>
</dbReference>
<feature type="domain" description="Nudix hydrolase" evidence="7">
    <location>
        <begin position="34"/>
        <end position="168"/>
    </location>
</feature>
<keyword evidence="4 6" id="KW-0694">RNA-binding</keyword>
<comment type="subcellular location">
    <subcellularLocation>
        <location evidence="6">Nucleus</location>
    </subcellularLocation>
    <subcellularLocation>
        <location evidence="6">Cytoplasm</location>
    </subcellularLocation>
</comment>
<evidence type="ECO:0000256" key="3">
    <source>
        <dbReference type="ARBA" id="ARBA00022664"/>
    </source>
</evidence>
<dbReference type="OrthoDB" id="277288at2759"/>
<dbReference type="EMBL" id="JANBQB010000359">
    <property type="protein sequence ID" value="KAJ1977302.1"/>
    <property type="molecule type" value="Genomic_DNA"/>
</dbReference>
<proteinExistence type="inferred from homology"/>
<dbReference type="InterPro" id="IPR015797">
    <property type="entry name" value="NUDIX_hydrolase-like_dom_sf"/>
</dbReference>
<dbReference type="GO" id="GO:0031124">
    <property type="term" value="P:mRNA 3'-end processing"/>
    <property type="evidence" value="ECO:0007669"/>
    <property type="project" value="InterPro"/>
</dbReference>
<evidence type="ECO:0000313" key="8">
    <source>
        <dbReference type="EMBL" id="KAJ1977302.1"/>
    </source>
</evidence>
<comment type="similarity">
    <text evidence="1 6">Belongs to the Nudix hydrolase family. CPSF5 subfamily.</text>
</comment>
<keyword evidence="5 6" id="KW-0539">Nucleus</keyword>
<gene>
    <name evidence="8" type="ORF">H4R34_003633</name>
</gene>
<dbReference type="PROSITE" id="PS51462">
    <property type="entry name" value="NUDIX"/>
    <property type="match status" value="1"/>
</dbReference>
<dbReference type="GO" id="GO:0005849">
    <property type="term" value="C:mRNA cleavage factor complex"/>
    <property type="evidence" value="ECO:0007669"/>
    <property type="project" value="UniProtKB-UniRule"/>
</dbReference>
<organism evidence="8 9">
    <name type="scientific">Dimargaris verticillata</name>
    <dbReference type="NCBI Taxonomy" id="2761393"/>
    <lineage>
        <taxon>Eukaryota</taxon>
        <taxon>Fungi</taxon>
        <taxon>Fungi incertae sedis</taxon>
        <taxon>Zoopagomycota</taxon>
        <taxon>Kickxellomycotina</taxon>
        <taxon>Dimargaritomycetes</taxon>
        <taxon>Dimargaritales</taxon>
        <taxon>Dimargaritaceae</taxon>
        <taxon>Dimargaris</taxon>
    </lineage>
</organism>